<protein>
    <submittedName>
        <fullName evidence="1">Uncharacterized protein</fullName>
    </submittedName>
</protein>
<dbReference type="AlphaFoldDB" id="A0A2N5SLK0"/>
<evidence type="ECO:0000313" key="1">
    <source>
        <dbReference type="EMBL" id="PLW14127.1"/>
    </source>
</evidence>
<organism evidence="1 2">
    <name type="scientific">Puccinia coronata f. sp. avenae</name>
    <dbReference type="NCBI Taxonomy" id="200324"/>
    <lineage>
        <taxon>Eukaryota</taxon>
        <taxon>Fungi</taxon>
        <taxon>Dikarya</taxon>
        <taxon>Basidiomycota</taxon>
        <taxon>Pucciniomycotina</taxon>
        <taxon>Pucciniomycetes</taxon>
        <taxon>Pucciniales</taxon>
        <taxon>Pucciniaceae</taxon>
        <taxon>Puccinia</taxon>
    </lineage>
</organism>
<reference evidence="1 2" key="1">
    <citation type="submission" date="2017-11" db="EMBL/GenBank/DDBJ databases">
        <title>De novo assembly and phasing of dikaryotic genomes from two isolates of Puccinia coronata f. sp. avenae, the causal agent of oat crown rust.</title>
        <authorList>
            <person name="Miller M.E."/>
            <person name="Zhang Y."/>
            <person name="Omidvar V."/>
            <person name="Sperschneider J."/>
            <person name="Schwessinger B."/>
            <person name="Raley C."/>
            <person name="Palmer J.M."/>
            <person name="Garnica D."/>
            <person name="Upadhyaya N."/>
            <person name="Rathjen J."/>
            <person name="Taylor J.M."/>
            <person name="Park R.F."/>
            <person name="Dodds P.N."/>
            <person name="Hirsch C.D."/>
            <person name="Kianian S.F."/>
            <person name="Figueroa M."/>
        </authorList>
    </citation>
    <scope>NUCLEOTIDE SEQUENCE [LARGE SCALE GENOMIC DNA]</scope>
    <source>
        <strain evidence="1">12SD80</strain>
    </source>
</reference>
<accession>A0A2N5SLK0</accession>
<name>A0A2N5SLK0_9BASI</name>
<dbReference type="Proteomes" id="UP000235392">
    <property type="component" value="Unassembled WGS sequence"/>
</dbReference>
<dbReference type="EMBL" id="PGCI01000831">
    <property type="protein sequence ID" value="PLW14127.1"/>
    <property type="molecule type" value="Genomic_DNA"/>
</dbReference>
<proteinExistence type="predicted"/>
<gene>
    <name evidence="1" type="ORF">PCASD_22001</name>
</gene>
<sequence length="180" mass="20341">MSDMPSGWGFLSGDSKSGLEGSLENHVDLIHKTHEFYPPNNANQPELTEDTALNNYHQPQPREHTQESNTNHLEIQRETNRNDANQAGLGKEAKGILLTVENPTEIDPRNNKNARKHLDHAFQITHFLPEDSNSSNLYFANLHILLASTLKLGIKYEDKTFFARREPGQWEAGKTVEAEA</sequence>
<comment type="caution">
    <text evidence="1">The sequence shown here is derived from an EMBL/GenBank/DDBJ whole genome shotgun (WGS) entry which is preliminary data.</text>
</comment>
<evidence type="ECO:0000313" key="2">
    <source>
        <dbReference type="Proteomes" id="UP000235392"/>
    </source>
</evidence>